<comment type="caution">
    <text evidence="1">The sequence shown here is derived from an EMBL/GenBank/DDBJ whole genome shotgun (WGS) entry which is preliminary data.</text>
</comment>
<dbReference type="EMBL" id="AZBU02000007">
    <property type="protein sequence ID" value="TKR70734.1"/>
    <property type="molecule type" value="Genomic_DNA"/>
</dbReference>
<evidence type="ECO:0000313" key="2">
    <source>
        <dbReference type="Proteomes" id="UP000298663"/>
    </source>
</evidence>
<accession>A0A4U5MMM6</accession>
<reference evidence="1 2" key="1">
    <citation type="journal article" date="2015" name="Genome Biol.">
        <title>Comparative genomics of Steinernema reveals deeply conserved gene regulatory networks.</title>
        <authorList>
            <person name="Dillman A.R."/>
            <person name="Macchietto M."/>
            <person name="Porter C.F."/>
            <person name="Rogers A."/>
            <person name="Williams B."/>
            <person name="Antoshechkin I."/>
            <person name="Lee M.M."/>
            <person name="Goodwin Z."/>
            <person name="Lu X."/>
            <person name="Lewis E.E."/>
            <person name="Goodrich-Blair H."/>
            <person name="Stock S.P."/>
            <person name="Adams B.J."/>
            <person name="Sternberg P.W."/>
            <person name="Mortazavi A."/>
        </authorList>
    </citation>
    <scope>NUCLEOTIDE SEQUENCE [LARGE SCALE GENOMIC DNA]</scope>
    <source>
        <strain evidence="1 2">ALL</strain>
    </source>
</reference>
<keyword evidence="2" id="KW-1185">Reference proteome</keyword>
<name>A0A4U5MMM6_STECR</name>
<proteinExistence type="predicted"/>
<sequence length="80" mass="9271">MCEKYQGESRQDQDKRKRLQLGLYQSELKSVWTNVQTPSGPNHTSLRSPPHFIKASLSFPMFLIHRLNKTSQKIIVSATR</sequence>
<reference evidence="1 2" key="2">
    <citation type="journal article" date="2019" name="G3 (Bethesda)">
        <title>Hybrid Assembly of the Genome of the Entomopathogenic Nematode Steinernema carpocapsae Identifies the X-Chromosome.</title>
        <authorList>
            <person name="Serra L."/>
            <person name="Macchietto M."/>
            <person name="Macias-Munoz A."/>
            <person name="McGill C.J."/>
            <person name="Rodriguez I.M."/>
            <person name="Rodriguez B."/>
            <person name="Murad R."/>
            <person name="Mortazavi A."/>
        </authorList>
    </citation>
    <scope>NUCLEOTIDE SEQUENCE [LARGE SCALE GENOMIC DNA]</scope>
    <source>
        <strain evidence="1 2">ALL</strain>
    </source>
</reference>
<evidence type="ECO:0000313" key="1">
    <source>
        <dbReference type="EMBL" id="TKR70734.1"/>
    </source>
</evidence>
<dbReference type="Proteomes" id="UP000298663">
    <property type="component" value="Unassembled WGS sequence"/>
</dbReference>
<protein>
    <submittedName>
        <fullName evidence="1">Uncharacterized protein</fullName>
    </submittedName>
</protein>
<organism evidence="1 2">
    <name type="scientific">Steinernema carpocapsae</name>
    <name type="common">Entomopathogenic nematode</name>
    <dbReference type="NCBI Taxonomy" id="34508"/>
    <lineage>
        <taxon>Eukaryota</taxon>
        <taxon>Metazoa</taxon>
        <taxon>Ecdysozoa</taxon>
        <taxon>Nematoda</taxon>
        <taxon>Chromadorea</taxon>
        <taxon>Rhabditida</taxon>
        <taxon>Tylenchina</taxon>
        <taxon>Panagrolaimomorpha</taxon>
        <taxon>Strongyloidoidea</taxon>
        <taxon>Steinernematidae</taxon>
        <taxon>Steinernema</taxon>
    </lineage>
</organism>
<dbReference type="AlphaFoldDB" id="A0A4U5MMM6"/>
<gene>
    <name evidence="1" type="ORF">L596_022720</name>
</gene>